<dbReference type="EMBL" id="FMWO01000037">
    <property type="protein sequence ID" value="SCZ84887.1"/>
    <property type="molecule type" value="Genomic_DNA"/>
</dbReference>
<evidence type="ECO:0000313" key="2">
    <source>
        <dbReference type="Proteomes" id="UP000198729"/>
    </source>
</evidence>
<accession>A0A1G5SD21</accession>
<sequence>MHKLTISREFGRDKGLRGWRPRQAQELRNERLSGLLWKSGLRISHELIYCTFMQTSAVVATYGDTCAVKSYAGNVTRVVKNAGARSKAGHALTSIR</sequence>
<dbReference type="Proteomes" id="UP000198729">
    <property type="component" value="Unassembled WGS sequence"/>
</dbReference>
<keyword evidence="2" id="KW-1185">Reference proteome</keyword>
<proteinExistence type="predicted"/>
<dbReference type="AlphaFoldDB" id="A0A1G5SD21"/>
<gene>
    <name evidence="1" type="ORF">NSMM_300006</name>
</gene>
<protein>
    <submittedName>
        <fullName evidence="1">Uncharacterized protein</fullName>
    </submittedName>
</protein>
<dbReference type="STRING" id="51642.NSMM_300006"/>
<organism evidence="1 2">
    <name type="scientific">Nitrosomonas mobilis</name>
    <dbReference type="NCBI Taxonomy" id="51642"/>
    <lineage>
        <taxon>Bacteria</taxon>
        <taxon>Pseudomonadati</taxon>
        <taxon>Pseudomonadota</taxon>
        <taxon>Betaproteobacteria</taxon>
        <taxon>Nitrosomonadales</taxon>
        <taxon>Nitrosomonadaceae</taxon>
        <taxon>Nitrosomonas</taxon>
    </lineage>
</organism>
<reference evidence="1 2" key="1">
    <citation type="submission" date="2016-10" db="EMBL/GenBank/DDBJ databases">
        <authorList>
            <person name="de Groot N.N."/>
        </authorList>
    </citation>
    <scope>NUCLEOTIDE SEQUENCE [LARGE SCALE GENOMIC DNA]</scope>
    <source>
        <strain evidence="1">1</strain>
    </source>
</reference>
<name>A0A1G5SD21_9PROT</name>
<evidence type="ECO:0000313" key="1">
    <source>
        <dbReference type="EMBL" id="SCZ84887.1"/>
    </source>
</evidence>